<name>A0A3S0Z608_AERVE</name>
<gene>
    <name evidence="1" type="ORF">E8Q35_07255</name>
</gene>
<comment type="caution">
    <text evidence="1">The sequence shown here is derived from an EMBL/GenBank/DDBJ whole genome shotgun (WGS) entry which is preliminary data.</text>
</comment>
<accession>A0A3S0Z608</accession>
<organism evidence="1 2">
    <name type="scientific">Aeromonas veronii</name>
    <dbReference type="NCBI Taxonomy" id="654"/>
    <lineage>
        <taxon>Bacteria</taxon>
        <taxon>Pseudomonadati</taxon>
        <taxon>Pseudomonadota</taxon>
        <taxon>Gammaproteobacteria</taxon>
        <taxon>Aeromonadales</taxon>
        <taxon>Aeromonadaceae</taxon>
        <taxon>Aeromonas</taxon>
    </lineage>
</organism>
<reference evidence="1 2" key="1">
    <citation type="submission" date="2019-04" db="EMBL/GenBank/DDBJ databases">
        <title>Comparative genomics of Aeromonas veronii strains pathogenic to fish.</title>
        <authorList>
            <person name="Cascarano M.C."/>
            <person name="Smyrli M."/>
            <person name="Katharios P."/>
        </authorList>
    </citation>
    <scope>NUCLEOTIDE SEQUENCE [LARGE SCALE GENOMIC DNA]</scope>
    <source>
        <strain evidence="1 2">XU1</strain>
    </source>
</reference>
<sequence length="70" mass="7978">MKRINDLVFTSIQDTKSTLECTLIHDPKQALEDAEAVLKAMEAFGYNQPSRRKMLKSIINKANKAQQEVK</sequence>
<evidence type="ECO:0000313" key="1">
    <source>
        <dbReference type="EMBL" id="THJ46082.1"/>
    </source>
</evidence>
<dbReference type="Proteomes" id="UP000309618">
    <property type="component" value="Unassembled WGS sequence"/>
</dbReference>
<protein>
    <submittedName>
        <fullName evidence="1">Uncharacterized protein</fullName>
    </submittedName>
</protein>
<dbReference type="RefSeq" id="WP_127007485.1">
    <property type="nucleotide sequence ID" value="NZ_CAWOGJ010000015.1"/>
</dbReference>
<proteinExistence type="predicted"/>
<evidence type="ECO:0000313" key="2">
    <source>
        <dbReference type="Proteomes" id="UP000309618"/>
    </source>
</evidence>
<dbReference type="AlphaFoldDB" id="A0A3S0Z608"/>
<dbReference type="EMBL" id="SSUX01000004">
    <property type="protein sequence ID" value="THJ46082.1"/>
    <property type="molecule type" value="Genomic_DNA"/>
</dbReference>